<gene>
    <name evidence="2" type="ordered locus">TherJR_0645</name>
</gene>
<dbReference type="Proteomes" id="UP000002377">
    <property type="component" value="Chromosome"/>
</dbReference>
<dbReference type="eggNOG" id="COG1388">
    <property type="taxonomic scope" value="Bacteria"/>
</dbReference>
<evidence type="ECO:0000313" key="3">
    <source>
        <dbReference type="Proteomes" id="UP000002377"/>
    </source>
</evidence>
<dbReference type="EMBL" id="CP002028">
    <property type="protein sequence ID" value="ADG81515.1"/>
    <property type="molecule type" value="Genomic_DNA"/>
</dbReference>
<dbReference type="RefSeq" id="WP_013119536.1">
    <property type="nucleotide sequence ID" value="NC_014152.1"/>
</dbReference>
<proteinExistence type="predicted"/>
<accession>D5XBW7</accession>
<dbReference type="CDD" id="cd00118">
    <property type="entry name" value="LysM"/>
    <property type="match status" value="3"/>
</dbReference>
<dbReference type="Gene3D" id="3.10.350.10">
    <property type="entry name" value="LysM domain"/>
    <property type="match status" value="3"/>
</dbReference>
<evidence type="ECO:0000313" key="2">
    <source>
        <dbReference type="EMBL" id="ADG81515.1"/>
    </source>
</evidence>
<dbReference type="AlphaFoldDB" id="D5XBW7"/>
<reference evidence="2 3" key="1">
    <citation type="submission" date="2010-05" db="EMBL/GenBank/DDBJ databases">
        <title>Complete sequence of Thermincola sp. JR.</title>
        <authorList>
            <consortium name="US DOE Joint Genome Institute"/>
            <person name="Lucas S."/>
            <person name="Copeland A."/>
            <person name="Lapidus A."/>
            <person name="Cheng J.-F."/>
            <person name="Bruce D."/>
            <person name="Goodwin L."/>
            <person name="Pitluck S."/>
            <person name="Chertkov O."/>
            <person name="Detter J.C."/>
            <person name="Han C."/>
            <person name="Tapia R."/>
            <person name="Land M."/>
            <person name="Hauser L."/>
            <person name="Kyrpides N."/>
            <person name="Mikhailova N."/>
            <person name="Hazen T.C."/>
            <person name="Woyke T."/>
        </authorList>
    </citation>
    <scope>NUCLEOTIDE SEQUENCE [LARGE SCALE GENOMIC DNA]</scope>
    <source>
        <strain evidence="2 3">JR</strain>
    </source>
</reference>
<dbReference type="PROSITE" id="PS51782">
    <property type="entry name" value="LYSM"/>
    <property type="match status" value="3"/>
</dbReference>
<dbReference type="InterPro" id="IPR018392">
    <property type="entry name" value="LysM"/>
</dbReference>
<dbReference type="SMART" id="SM00257">
    <property type="entry name" value="LysM"/>
    <property type="match status" value="3"/>
</dbReference>
<dbReference type="Pfam" id="PF01476">
    <property type="entry name" value="LysM"/>
    <property type="match status" value="3"/>
</dbReference>
<organism evidence="2 3">
    <name type="scientific">Thermincola potens (strain JR)</name>
    <dbReference type="NCBI Taxonomy" id="635013"/>
    <lineage>
        <taxon>Bacteria</taxon>
        <taxon>Bacillati</taxon>
        <taxon>Bacillota</taxon>
        <taxon>Clostridia</taxon>
        <taxon>Eubacteriales</taxon>
        <taxon>Thermincolaceae</taxon>
        <taxon>Thermincola</taxon>
    </lineage>
</organism>
<dbReference type="HOGENOM" id="CLU_104062_0_0_9"/>
<dbReference type="SUPFAM" id="SSF54106">
    <property type="entry name" value="LysM domain"/>
    <property type="match status" value="3"/>
</dbReference>
<dbReference type="PANTHER" id="PTHR33734:SF22">
    <property type="entry name" value="MEMBRANE-BOUND LYTIC MUREIN TRANSGLYCOSYLASE D"/>
    <property type="match status" value="1"/>
</dbReference>
<dbReference type="CAZy" id="CBM50">
    <property type="family name" value="Carbohydrate-Binding Module Family 50"/>
</dbReference>
<feature type="domain" description="LysM" evidence="1">
    <location>
        <begin position="72"/>
        <end position="116"/>
    </location>
</feature>
<dbReference type="STRING" id="635013.TherJR_0645"/>
<dbReference type="OrthoDB" id="9811296at2"/>
<feature type="domain" description="LysM" evidence="1">
    <location>
        <begin position="127"/>
        <end position="171"/>
    </location>
</feature>
<dbReference type="KEGG" id="tjr:TherJR_0645"/>
<name>D5XBW7_THEPJ</name>
<evidence type="ECO:0000259" key="1">
    <source>
        <dbReference type="PROSITE" id="PS51782"/>
    </source>
</evidence>
<sequence length="176" mass="19488">MYYYPFVRRCPRGTMPYIIKAGDTYYSIALRYNTSVPALIAANPGVNPNFLQIGQTICVPVRPQLPPCPGGNYYTIKPGDTFYSIARRYNISLDDLLAANPGVDSDRLLVGQVICIPVPTECPDGTRPYKIRRGDTFYSIAVRFGISLDALLAANPGVDPDALQVGEQICVPRRRR</sequence>
<keyword evidence="3" id="KW-1185">Reference proteome</keyword>
<feature type="domain" description="LysM" evidence="1">
    <location>
        <begin position="15"/>
        <end position="59"/>
    </location>
</feature>
<dbReference type="InterPro" id="IPR036779">
    <property type="entry name" value="LysM_dom_sf"/>
</dbReference>
<protein>
    <submittedName>
        <fullName evidence="2">Peptidoglycan-binding lysin domain protein</fullName>
    </submittedName>
</protein>
<dbReference type="PANTHER" id="PTHR33734">
    <property type="entry name" value="LYSM DOMAIN-CONTAINING GPI-ANCHORED PROTEIN 2"/>
    <property type="match status" value="1"/>
</dbReference>